<evidence type="ECO:0000256" key="5">
    <source>
        <dbReference type="ARBA" id="ARBA00023136"/>
    </source>
</evidence>
<feature type="transmembrane region" description="Helical" evidence="6">
    <location>
        <begin position="291"/>
        <end position="313"/>
    </location>
</feature>
<accession>A0AA41V9U0</accession>
<evidence type="ECO:0000256" key="2">
    <source>
        <dbReference type="ARBA" id="ARBA00005982"/>
    </source>
</evidence>
<comment type="caution">
    <text evidence="7">The sequence shown here is derived from an EMBL/GenBank/DDBJ whole genome shotgun (WGS) entry which is preliminary data.</text>
</comment>
<feature type="transmembrane region" description="Helical" evidence="6">
    <location>
        <begin position="414"/>
        <end position="434"/>
    </location>
</feature>
<feature type="transmembrane region" description="Helical" evidence="6">
    <location>
        <begin position="252"/>
        <end position="271"/>
    </location>
</feature>
<feature type="transmembrane region" description="Helical" evidence="6">
    <location>
        <begin position="460"/>
        <end position="478"/>
    </location>
</feature>
<dbReference type="Gene3D" id="1.20.1250.20">
    <property type="entry name" value="MFS general substrate transporter like domains"/>
    <property type="match status" value="1"/>
</dbReference>
<dbReference type="GO" id="GO:0022857">
    <property type="term" value="F:transmembrane transporter activity"/>
    <property type="evidence" value="ECO:0007669"/>
    <property type="project" value="InterPro"/>
</dbReference>
<feature type="transmembrane region" description="Helical" evidence="6">
    <location>
        <begin position="137"/>
        <end position="162"/>
    </location>
</feature>
<comment type="similarity">
    <text evidence="2">Belongs to the major facilitator superfamily. Proton-dependent oligopeptide transporter (POT/PTR) (TC 2.A.17) family.</text>
</comment>
<keyword evidence="3 6" id="KW-0812">Transmembrane</keyword>
<dbReference type="EMBL" id="JAJJMA010095826">
    <property type="protein sequence ID" value="MCL7029928.1"/>
    <property type="molecule type" value="Genomic_DNA"/>
</dbReference>
<evidence type="ECO:0000256" key="3">
    <source>
        <dbReference type="ARBA" id="ARBA00022692"/>
    </source>
</evidence>
<dbReference type="PANTHER" id="PTHR11654">
    <property type="entry name" value="OLIGOPEPTIDE TRANSPORTER-RELATED"/>
    <property type="match status" value="1"/>
</dbReference>
<dbReference type="AlphaFoldDB" id="A0AA41V9U0"/>
<evidence type="ECO:0000313" key="7">
    <source>
        <dbReference type="EMBL" id="MCL7029928.1"/>
    </source>
</evidence>
<dbReference type="GO" id="GO:0016020">
    <property type="term" value="C:membrane"/>
    <property type="evidence" value="ECO:0007669"/>
    <property type="project" value="UniProtKB-SubCell"/>
</dbReference>
<keyword evidence="5 6" id="KW-0472">Membrane</keyword>
<name>A0AA41V9U0_PAPNU</name>
<keyword evidence="4 6" id="KW-1133">Transmembrane helix</keyword>
<evidence type="ECO:0000256" key="6">
    <source>
        <dbReference type="SAM" id="Phobius"/>
    </source>
</evidence>
<dbReference type="Pfam" id="PF00854">
    <property type="entry name" value="PTR2"/>
    <property type="match status" value="1"/>
</dbReference>
<feature type="transmembrane region" description="Helical" evidence="6">
    <location>
        <begin position="112"/>
        <end position="131"/>
    </location>
</feature>
<keyword evidence="8" id="KW-1185">Reference proteome</keyword>
<dbReference type="SUPFAM" id="SSF103473">
    <property type="entry name" value="MFS general substrate transporter"/>
    <property type="match status" value="1"/>
</dbReference>
<reference evidence="7" key="1">
    <citation type="submission" date="2022-03" db="EMBL/GenBank/DDBJ databases">
        <title>A functionally conserved STORR gene fusion in Papaver species that diverged 16.8 million years ago.</title>
        <authorList>
            <person name="Catania T."/>
        </authorList>
    </citation>
    <scope>NUCLEOTIDE SEQUENCE</scope>
    <source>
        <strain evidence="7">S-191538</strain>
    </source>
</reference>
<comment type="subcellular location">
    <subcellularLocation>
        <location evidence="1">Membrane</location>
        <topology evidence="1">Multi-pass membrane protein</topology>
    </subcellularLocation>
</comment>
<dbReference type="InterPro" id="IPR000109">
    <property type="entry name" value="POT_fam"/>
</dbReference>
<dbReference type="Proteomes" id="UP001177140">
    <property type="component" value="Unassembled WGS sequence"/>
</dbReference>
<feature type="transmembrane region" description="Helical" evidence="6">
    <location>
        <begin position="27"/>
        <end position="51"/>
    </location>
</feature>
<evidence type="ECO:0000256" key="4">
    <source>
        <dbReference type="ARBA" id="ARBA00022989"/>
    </source>
</evidence>
<sequence>MQEQASFLENLFLRGSNRVRLLCCVSAYAFLIVVLDQFLAIFLLLDLIFVIRDWWHCRGYNPCLQAFGADQLQLTQDDNRQRQLPTSNSTKDGDENDEMTINNRKKRLFFKWYYFGICSGTLLGVTLLSYLEEIFGWGLGYFVPAIAMAISVAPFSCGTRFYKVINKKPKSAGGNTTVMIVGLVKSIKGTALKLVNRNCNTLPTSGAVELKLQQEPLSSQDSNDQQINMANKLNVDLLVVDQNHQIEETKSLLRLIPIWVMLLVFSITLQLPATFFTKQGMGMKRNFGSHFIIPPATLQGAKSITIILLVPVYDKIITPIFRIISQSKKGITVMQRMGFGLFLSVIAMSIAAIVETQRLKISRREPNISAAQLCIFWLVPQYIILGISEVFTVVGMQEFFYSEVPDKLKTMGMALHLGVFGAGSFLSAILIPFLDDITSDSNGKHSWFSDDMKEAQLDKYYWLLAFSSAISLLLFAIYSRKYYN</sequence>
<evidence type="ECO:0000313" key="8">
    <source>
        <dbReference type="Proteomes" id="UP001177140"/>
    </source>
</evidence>
<feature type="transmembrane region" description="Helical" evidence="6">
    <location>
        <begin position="374"/>
        <end position="394"/>
    </location>
</feature>
<dbReference type="InterPro" id="IPR036259">
    <property type="entry name" value="MFS_trans_sf"/>
</dbReference>
<evidence type="ECO:0000256" key="1">
    <source>
        <dbReference type="ARBA" id="ARBA00004141"/>
    </source>
</evidence>
<gene>
    <name evidence="7" type="ORF">MKW94_003378</name>
</gene>
<organism evidence="7 8">
    <name type="scientific">Papaver nudicaule</name>
    <name type="common">Iceland poppy</name>
    <dbReference type="NCBI Taxonomy" id="74823"/>
    <lineage>
        <taxon>Eukaryota</taxon>
        <taxon>Viridiplantae</taxon>
        <taxon>Streptophyta</taxon>
        <taxon>Embryophyta</taxon>
        <taxon>Tracheophyta</taxon>
        <taxon>Spermatophyta</taxon>
        <taxon>Magnoliopsida</taxon>
        <taxon>Ranunculales</taxon>
        <taxon>Papaveraceae</taxon>
        <taxon>Papaveroideae</taxon>
        <taxon>Papaver</taxon>
    </lineage>
</organism>
<protein>
    <submittedName>
        <fullName evidence="7">Uncharacterized protein</fullName>
    </submittedName>
</protein>
<feature type="transmembrane region" description="Helical" evidence="6">
    <location>
        <begin position="333"/>
        <end position="354"/>
    </location>
</feature>
<proteinExistence type="inferred from homology"/>